<feature type="transmembrane region" description="Helical" evidence="2">
    <location>
        <begin position="308"/>
        <end position="325"/>
    </location>
</feature>
<feature type="signal peptide" evidence="3">
    <location>
        <begin position="1"/>
        <end position="37"/>
    </location>
</feature>
<dbReference type="AlphaFoldDB" id="A0A512M5N7"/>
<feature type="chain" id="PRO_5022060158" description="Tim44-like domain-containing protein" evidence="3">
    <location>
        <begin position="38"/>
        <end position="473"/>
    </location>
</feature>
<gene>
    <name evidence="4" type="ORF">BGE01nite_13310</name>
</gene>
<keyword evidence="2" id="KW-0472">Membrane</keyword>
<sequence>MEKTLGPVICLKRLLQSSAATVLRSFCVLIAVATASAQTLQLNPADMLKGSGIGQAQPATASVAPATATAAPEAPPAAASGLPAPATAPDATVPASPQKVAQGYLYVEPYQARFEAMFDAERFLRWLNPLKELPAELDAAAQKAACEAAHKQVQDWCHLSANGTRVEGAFLGVSVIKGKPGATLPMKADETLPLNQALFGLMWEFPTPPGPDEVIAEWHGFFEEISTMPIRVFFGSKSETLEVSRVLPKASWKSQGRLPLPTPLAKVPQIVVVPGTKVPLASIIWGLGGLLFFIFVRIHERHLPGGSLPFLCAWILGAVLSWPLLNISFGGGAEIPTVTEKKEAEKILTPLLRNVYRAFDYRNESEIYDVLARSVDGELLRKLYLETIQALTLEGREGTRVTISEFSADVMGVEPLKSGPGFVSDCQWTAMGTVGHWGHSHTRVNRYNAKVTISPVENAWKLTALDVTEARRL</sequence>
<organism evidence="4 5">
    <name type="scientific">Brevifollis gellanilyticus</name>
    <dbReference type="NCBI Taxonomy" id="748831"/>
    <lineage>
        <taxon>Bacteria</taxon>
        <taxon>Pseudomonadati</taxon>
        <taxon>Verrucomicrobiota</taxon>
        <taxon>Verrucomicrobiia</taxon>
        <taxon>Verrucomicrobiales</taxon>
        <taxon>Verrucomicrobiaceae</taxon>
    </lineage>
</organism>
<feature type="region of interest" description="Disordered" evidence="1">
    <location>
        <begin position="64"/>
        <end position="94"/>
    </location>
</feature>
<keyword evidence="5" id="KW-1185">Reference proteome</keyword>
<keyword evidence="2" id="KW-0812">Transmembrane</keyword>
<evidence type="ECO:0000313" key="4">
    <source>
        <dbReference type="EMBL" id="GEP42040.1"/>
    </source>
</evidence>
<evidence type="ECO:0000256" key="1">
    <source>
        <dbReference type="SAM" id="MobiDB-lite"/>
    </source>
</evidence>
<dbReference type="EMBL" id="BKAG01000007">
    <property type="protein sequence ID" value="GEP42040.1"/>
    <property type="molecule type" value="Genomic_DNA"/>
</dbReference>
<evidence type="ECO:0000313" key="5">
    <source>
        <dbReference type="Proteomes" id="UP000321577"/>
    </source>
</evidence>
<proteinExistence type="predicted"/>
<reference evidence="4 5" key="1">
    <citation type="submission" date="2019-07" db="EMBL/GenBank/DDBJ databases">
        <title>Whole genome shotgun sequence of Brevifollis gellanilyticus NBRC 108608.</title>
        <authorList>
            <person name="Hosoyama A."/>
            <person name="Uohara A."/>
            <person name="Ohji S."/>
            <person name="Ichikawa N."/>
        </authorList>
    </citation>
    <scope>NUCLEOTIDE SEQUENCE [LARGE SCALE GENOMIC DNA]</scope>
    <source>
        <strain evidence="4 5">NBRC 108608</strain>
    </source>
</reference>
<feature type="transmembrane region" description="Helical" evidence="2">
    <location>
        <begin position="278"/>
        <end position="296"/>
    </location>
</feature>
<protein>
    <recommendedName>
        <fullName evidence="6">Tim44-like domain-containing protein</fullName>
    </recommendedName>
</protein>
<name>A0A512M5N7_9BACT</name>
<evidence type="ECO:0008006" key="6">
    <source>
        <dbReference type="Google" id="ProtNLM"/>
    </source>
</evidence>
<comment type="caution">
    <text evidence="4">The sequence shown here is derived from an EMBL/GenBank/DDBJ whole genome shotgun (WGS) entry which is preliminary data.</text>
</comment>
<keyword evidence="3" id="KW-0732">Signal</keyword>
<keyword evidence="2" id="KW-1133">Transmembrane helix</keyword>
<evidence type="ECO:0000256" key="3">
    <source>
        <dbReference type="SAM" id="SignalP"/>
    </source>
</evidence>
<evidence type="ECO:0000256" key="2">
    <source>
        <dbReference type="SAM" id="Phobius"/>
    </source>
</evidence>
<dbReference type="Proteomes" id="UP000321577">
    <property type="component" value="Unassembled WGS sequence"/>
</dbReference>
<accession>A0A512M5N7</accession>